<dbReference type="SMART" id="SM00248">
    <property type="entry name" value="ANK"/>
    <property type="match status" value="3"/>
</dbReference>
<dbReference type="InterPro" id="IPR036770">
    <property type="entry name" value="Ankyrin_rpt-contain_sf"/>
</dbReference>
<dbReference type="Gene3D" id="1.25.40.20">
    <property type="entry name" value="Ankyrin repeat-containing domain"/>
    <property type="match status" value="2"/>
</dbReference>
<proteinExistence type="predicted"/>
<evidence type="ECO:0000313" key="6">
    <source>
        <dbReference type="Proteomes" id="UP001281614"/>
    </source>
</evidence>
<evidence type="ECO:0000256" key="1">
    <source>
        <dbReference type="ARBA" id="ARBA00022737"/>
    </source>
</evidence>
<dbReference type="PROSITE" id="PS50088">
    <property type="entry name" value="ANK_REPEAT"/>
    <property type="match status" value="2"/>
</dbReference>
<keyword evidence="6" id="KW-1185">Reference proteome</keyword>
<evidence type="ECO:0000256" key="2">
    <source>
        <dbReference type="ARBA" id="ARBA00023043"/>
    </source>
</evidence>
<evidence type="ECO:0000313" key="5">
    <source>
        <dbReference type="EMBL" id="KAK2767361.1"/>
    </source>
</evidence>
<sequence length="280" mass="31535">MEGVKRALINGHDINTPDWTLFEHSTEPYDDLGSSSYEEHYRTPVRSSLTSLHWACFYGNEELISFLLEKGADFQQRAELGFRCDLDSDGSREWWDSGPLGWHHSHRAMMTATKEQYIAFPPFCHLQISIGANALFFALKGSSSPVHRAKWDALTFDKRGSLVTEDESGCRLAITKRLVRAGSSLVTCEATKLHALHQAAAYRDIDVARFLMDELDVDPDVRNIYDETPLHVLARNRKHGPYKRTDEMVELLVERGADTNLKGSNGRTPGEMGLSIPAIL</sequence>
<dbReference type="PRINTS" id="PR01415">
    <property type="entry name" value="ANKYRIN"/>
</dbReference>
<dbReference type="PANTHER" id="PTHR24126:SF14">
    <property type="entry name" value="ANK_REP_REGION DOMAIN-CONTAINING PROTEIN"/>
    <property type="match status" value="1"/>
</dbReference>
<dbReference type="AlphaFoldDB" id="A0AAD9YIW0"/>
<name>A0AAD9YIW0_COLKA</name>
<dbReference type="PANTHER" id="PTHR24126">
    <property type="entry name" value="ANKYRIN REPEAT, PH AND SEC7 DOMAIN CONTAINING PROTEIN SECG-RELATED"/>
    <property type="match status" value="1"/>
</dbReference>
<evidence type="ECO:0008006" key="7">
    <source>
        <dbReference type="Google" id="ProtNLM"/>
    </source>
</evidence>
<dbReference type="EMBL" id="VYYT01000115">
    <property type="protein sequence ID" value="KAK2767361.1"/>
    <property type="molecule type" value="Genomic_DNA"/>
</dbReference>
<feature type="repeat" description="ANK" evidence="3">
    <location>
        <begin position="47"/>
        <end position="79"/>
    </location>
</feature>
<evidence type="ECO:0000256" key="3">
    <source>
        <dbReference type="PROSITE-ProRule" id="PRU00023"/>
    </source>
</evidence>
<feature type="repeat" description="ANK" evidence="3">
    <location>
        <begin position="225"/>
        <end position="264"/>
    </location>
</feature>
<keyword evidence="2 3" id="KW-0040">ANK repeat</keyword>
<organism evidence="5 6">
    <name type="scientific">Colletotrichum kahawae</name>
    <name type="common">Coffee berry disease fungus</name>
    <dbReference type="NCBI Taxonomy" id="34407"/>
    <lineage>
        <taxon>Eukaryota</taxon>
        <taxon>Fungi</taxon>
        <taxon>Dikarya</taxon>
        <taxon>Ascomycota</taxon>
        <taxon>Pezizomycotina</taxon>
        <taxon>Sordariomycetes</taxon>
        <taxon>Hypocreomycetidae</taxon>
        <taxon>Glomerellales</taxon>
        <taxon>Glomerellaceae</taxon>
        <taxon>Colletotrichum</taxon>
        <taxon>Colletotrichum gloeosporioides species complex</taxon>
    </lineage>
</organism>
<dbReference type="Pfam" id="PF13606">
    <property type="entry name" value="Ank_3"/>
    <property type="match status" value="1"/>
</dbReference>
<evidence type="ECO:0000256" key="4">
    <source>
        <dbReference type="SAM" id="MobiDB-lite"/>
    </source>
</evidence>
<protein>
    <recommendedName>
        <fullName evidence="7">Ankyrin repeat protein</fullName>
    </recommendedName>
</protein>
<accession>A0AAD9YIW0</accession>
<reference evidence="5" key="1">
    <citation type="submission" date="2023-02" db="EMBL/GenBank/DDBJ databases">
        <title>Colletotrichum kahawae CIFC_Que2 genome sequencing and assembly.</title>
        <authorList>
            <person name="Baroncelli R."/>
        </authorList>
    </citation>
    <scope>NUCLEOTIDE SEQUENCE</scope>
    <source>
        <strain evidence="5">CIFC_Que2</strain>
    </source>
</reference>
<dbReference type="Pfam" id="PF12796">
    <property type="entry name" value="Ank_2"/>
    <property type="match status" value="1"/>
</dbReference>
<keyword evidence="1" id="KW-0677">Repeat</keyword>
<comment type="caution">
    <text evidence="5">The sequence shown here is derived from an EMBL/GenBank/DDBJ whole genome shotgun (WGS) entry which is preliminary data.</text>
</comment>
<dbReference type="Proteomes" id="UP001281614">
    <property type="component" value="Unassembled WGS sequence"/>
</dbReference>
<dbReference type="SUPFAM" id="SSF48403">
    <property type="entry name" value="Ankyrin repeat"/>
    <property type="match status" value="1"/>
</dbReference>
<dbReference type="PROSITE" id="PS50297">
    <property type="entry name" value="ANK_REP_REGION"/>
    <property type="match status" value="1"/>
</dbReference>
<dbReference type="InterPro" id="IPR002110">
    <property type="entry name" value="Ankyrin_rpt"/>
</dbReference>
<feature type="region of interest" description="Disordered" evidence="4">
    <location>
        <begin position="260"/>
        <end position="280"/>
    </location>
</feature>
<gene>
    <name evidence="5" type="ORF">CKAH01_15255</name>
</gene>